<evidence type="ECO:0000313" key="2">
    <source>
        <dbReference type="Proteomes" id="UP000214688"/>
    </source>
</evidence>
<sequence>MSERQVQVKSVVVWEAAPQQKEPAERVLPFPTSVPETQETTMVEWSVGGTPQLPVRLIGVTSGFGDVSKASPRCLAA</sequence>
<keyword evidence="2" id="KW-1185">Reference proteome</keyword>
<reference evidence="1 2" key="1">
    <citation type="journal article" date="2015" name="Int. J. Syst. Evol. Microbiol.">
        <title>Tumebacillus algifaecis sp. nov., isolated from decomposing algal scum.</title>
        <authorList>
            <person name="Wu Y.F."/>
            <person name="Zhang B."/>
            <person name="Xing P."/>
            <person name="Wu Q.L."/>
            <person name="Liu S.J."/>
        </authorList>
    </citation>
    <scope>NUCLEOTIDE SEQUENCE [LARGE SCALE GENOMIC DNA]</scope>
    <source>
        <strain evidence="1 2">THMBR28</strain>
    </source>
</reference>
<dbReference type="AlphaFoldDB" id="A0A223D185"/>
<dbReference type="OrthoDB" id="9908236at2"/>
<dbReference type="RefSeq" id="WP_094236559.1">
    <property type="nucleotide sequence ID" value="NZ_CP022657.1"/>
</dbReference>
<evidence type="ECO:0000313" key="1">
    <source>
        <dbReference type="EMBL" id="ASS75311.1"/>
    </source>
</evidence>
<proteinExistence type="predicted"/>
<dbReference type="KEGG" id="tab:CIG75_10125"/>
<accession>A0A223D185</accession>
<protein>
    <submittedName>
        <fullName evidence="1">Uncharacterized protein</fullName>
    </submittedName>
</protein>
<organism evidence="1 2">
    <name type="scientific">Tumebacillus algifaecis</name>
    <dbReference type="NCBI Taxonomy" id="1214604"/>
    <lineage>
        <taxon>Bacteria</taxon>
        <taxon>Bacillati</taxon>
        <taxon>Bacillota</taxon>
        <taxon>Bacilli</taxon>
        <taxon>Bacillales</taxon>
        <taxon>Alicyclobacillaceae</taxon>
        <taxon>Tumebacillus</taxon>
    </lineage>
</organism>
<name>A0A223D185_9BACL</name>
<gene>
    <name evidence="1" type="ORF">CIG75_10125</name>
</gene>
<dbReference type="EMBL" id="CP022657">
    <property type="protein sequence ID" value="ASS75311.1"/>
    <property type="molecule type" value="Genomic_DNA"/>
</dbReference>
<dbReference type="Proteomes" id="UP000214688">
    <property type="component" value="Chromosome"/>
</dbReference>